<protein>
    <submittedName>
        <fullName evidence="1">DgyrCDS9055</fullName>
    </submittedName>
</protein>
<dbReference type="OrthoDB" id="9992480at2759"/>
<name>A0A7I8VX79_9ANNE</name>
<dbReference type="AlphaFoldDB" id="A0A7I8VX79"/>
<evidence type="ECO:0000313" key="1">
    <source>
        <dbReference type="EMBL" id="CAD5120489.1"/>
    </source>
</evidence>
<reference evidence="1 2" key="1">
    <citation type="submission" date="2020-08" db="EMBL/GenBank/DDBJ databases">
        <authorList>
            <person name="Hejnol A."/>
        </authorList>
    </citation>
    <scope>NUCLEOTIDE SEQUENCE [LARGE SCALE GENOMIC DNA]</scope>
</reference>
<accession>A0A7I8VX79</accession>
<comment type="caution">
    <text evidence="1">The sequence shown here is derived from an EMBL/GenBank/DDBJ whole genome shotgun (WGS) entry which is preliminary data.</text>
</comment>
<dbReference type="Proteomes" id="UP000549394">
    <property type="component" value="Unassembled WGS sequence"/>
</dbReference>
<evidence type="ECO:0000313" key="2">
    <source>
        <dbReference type="Proteomes" id="UP000549394"/>
    </source>
</evidence>
<gene>
    <name evidence="1" type="ORF">DGYR_LOCUS8583</name>
</gene>
<proteinExistence type="predicted"/>
<keyword evidence="2" id="KW-1185">Reference proteome</keyword>
<organism evidence="1 2">
    <name type="scientific">Dimorphilus gyrociliatus</name>
    <dbReference type="NCBI Taxonomy" id="2664684"/>
    <lineage>
        <taxon>Eukaryota</taxon>
        <taxon>Metazoa</taxon>
        <taxon>Spiralia</taxon>
        <taxon>Lophotrochozoa</taxon>
        <taxon>Annelida</taxon>
        <taxon>Polychaeta</taxon>
        <taxon>Polychaeta incertae sedis</taxon>
        <taxon>Dinophilidae</taxon>
        <taxon>Dimorphilus</taxon>
    </lineage>
</organism>
<sequence>MEDEPPSYDVAVGQNVNRNARNNQPDGPNPFISYVDLIPACTYSARKFKSAKFERFKKANHWLRINSDLAVVGCETIAVVKNDKDNCGLELNSKLTTMMAYHVTDPFQCPHREYYELNIVKCLRLYVQLKSKEDPPEPHQIGYIDFIPKIISLHNIFSGPKFESYDSSLKKFNEFLKDHPIGGKILSIETVASNRVENSENTDESKLSENSEKPKLSTMFFRVFYLHGYSLHETIGSKDFIPRILEIDKESRFCKFENLSSTMARVQDWMYWENSLRVTNIQTINVCHKKAQKSNITERIDYLRSKYSLGYYFRIIRVYYVTRQEGSIERPFNLTYKTFVPPVLLKKRNGCSYYEPTNLFFNREIAPFIRFNSPSKVINYEVVPYFYKIKTEQMVSLTNLQHVYVLCIRVYFDGPIEEPPKGFIEPPASPASLCKNCVIL</sequence>
<dbReference type="EMBL" id="CAJFCJ010000012">
    <property type="protein sequence ID" value="CAD5120489.1"/>
    <property type="molecule type" value="Genomic_DNA"/>
</dbReference>